<dbReference type="InterPro" id="IPR023393">
    <property type="entry name" value="START-like_dom_sf"/>
</dbReference>
<name>A0A7K1FGC0_9ACTN</name>
<gene>
    <name evidence="3" type="ORF">GIS00_04250</name>
</gene>
<dbReference type="CDD" id="cd07814">
    <property type="entry name" value="SRPBCC_CalC_Aha1-like"/>
    <property type="match status" value="1"/>
</dbReference>
<accession>A0A7K1FGC0</accession>
<dbReference type="Pfam" id="PF08327">
    <property type="entry name" value="AHSA1"/>
    <property type="match status" value="1"/>
</dbReference>
<dbReference type="Gene3D" id="3.30.530.20">
    <property type="match status" value="1"/>
</dbReference>
<reference evidence="3 4" key="1">
    <citation type="submission" date="2019-11" db="EMBL/GenBank/DDBJ databases">
        <authorList>
            <person name="Jiang L.-Q."/>
        </authorList>
    </citation>
    <scope>NUCLEOTIDE SEQUENCE [LARGE SCALE GENOMIC DNA]</scope>
    <source>
        <strain evidence="3 4">YIM 132087</strain>
    </source>
</reference>
<organism evidence="3 4">
    <name type="scientific">Nakamurella alba</name>
    <dbReference type="NCBI Taxonomy" id="2665158"/>
    <lineage>
        <taxon>Bacteria</taxon>
        <taxon>Bacillati</taxon>
        <taxon>Actinomycetota</taxon>
        <taxon>Actinomycetes</taxon>
        <taxon>Nakamurellales</taxon>
        <taxon>Nakamurellaceae</taxon>
        <taxon>Nakamurella</taxon>
    </lineage>
</organism>
<protein>
    <submittedName>
        <fullName evidence="3">SRPBCC domain-containing protein</fullName>
    </submittedName>
</protein>
<dbReference type="Proteomes" id="UP000460221">
    <property type="component" value="Unassembled WGS sequence"/>
</dbReference>
<dbReference type="RefSeq" id="WP_154767073.1">
    <property type="nucleotide sequence ID" value="NZ_WLYK01000001.1"/>
</dbReference>
<comment type="caution">
    <text evidence="3">The sequence shown here is derived from an EMBL/GenBank/DDBJ whole genome shotgun (WGS) entry which is preliminary data.</text>
</comment>
<evidence type="ECO:0000313" key="3">
    <source>
        <dbReference type="EMBL" id="MTD13157.1"/>
    </source>
</evidence>
<evidence type="ECO:0000256" key="1">
    <source>
        <dbReference type="ARBA" id="ARBA00006817"/>
    </source>
</evidence>
<dbReference type="EMBL" id="WLYK01000001">
    <property type="protein sequence ID" value="MTD13157.1"/>
    <property type="molecule type" value="Genomic_DNA"/>
</dbReference>
<evidence type="ECO:0000313" key="4">
    <source>
        <dbReference type="Proteomes" id="UP000460221"/>
    </source>
</evidence>
<dbReference type="AlphaFoldDB" id="A0A7K1FGC0"/>
<dbReference type="InterPro" id="IPR013538">
    <property type="entry name" value="ASHA1/2-like_C"/>
</dbReference>
<sequence>MDSLGQTPTDTTGLTRDAGWEIGVRSTVPYPAAVVWELLTSTDGLALWLGTPVDGALPTDRGEGFVLDGGASGEIRSYHPGYRIRLTLQDAGGPDSTIQLTLDDRDDRTGIGFHQERLPDAAARDRQRTHWKHVTDQIATALDTTTSAD</sequence>
<comment type="similarity">
    <text evidence="1">Belongs to the AHA1 family.</text>
</comment>
<feature type="domain" description="Activator of Hsp90 ATPase homologue 1/2-like C-terminal" evidence="2">
    <location>
        <begin position="30"/>
        <end position="142"/>
    </location>
</feature>
<evidence type="ECO:0000259" key="2">
    <source>
        <dbReference type="Pfam" id="PF08327"/>
    </source>
</evidence>
<keyword evidence="4" id="KW-1185">Reference proteome</keyword>
<proteinExistence type="inferred from homology"/>
<dbReference type="SUPFAM" id="SSF55961">
    <property type="entry name" value="Bet v1-like"/>
    <property type="match status" value="1"/>
</dbReference>